<dbReference type="InterPro" id="IPR026870">
    <property type="entry name" value="Zinc_ribbon_dom"/>
</dbReference>
<reference evidence="2 3" key="1">
    <citation type="submission" date="2021-01" db="EMBL/GenBank/DDBJ databases">
        <title>Genomic Encyclopedia of Type Strains, Phase IV (KMG-IV): sequencing the most valuable type-strain genomes for metagenomic binning, comparative biology and taxonomic classification.</title>
        <authorList>
            <person name="Goeker M."/>
        </authorList>
    </citation>
    <scope>NUCLEOTIDE SEQUENCE [LARGE SCALE GENOMIC DNA]</scope>
    <source>
        <strain evidence="2 3">DSM 24436</strain>
    </source>
</reference>
<accession>A0ABS2MQI3</accession>
<dbReference type="RefSeq" id="WP_204663361.1">
    <property type="nucleotide sequence ID" value="NZ_JAFBDT010000006.1"/>
</dbReference>
<evidence type="ECO:0000313" key="3">
    <source>
        <dbReference type="Proteomes" id="UP000767854"/>
    </source>
</evidence>
<protein>
    <submittedName>
        <fullName evidence="2">Rubrerythrin</fullName>
    </submittedName>
</protein>
<sequence length="133" mass="14485">MAFFEKLGKKIGDAAEAAGDKAKDFAEITKLNNSISAEKKEIDRLIVELGKWAFEAEKSNPESPVAIQCSKILESKKNIESFQEKIEEIKSGPDLEAPVPEVENLEIVTCKNCGAIVPEGSKFCPECGTPVDL</sequence>
<dbReference type="Proteomes" id="UP000767854">
    <property type="component" value="Unassembled WGS sequence"/>
</dbReference>
<gene>
    <name evidence="2" type="ORF">JOC49_001179</name>
</gene>
<organism evidence="2 3">
    <name type="scientific">Fusibacter tunisiensis</name>
    <dbReference type="NCBI Taxonomy" id="1008308"/>
    <lineage>
        <taxon>Bacteria</taxon>
        <taxon>Bacillati</taxon>
        <taxon>Bacillota</taxon>
        <taxon>Clostridia</taxon>
        <taxon>Eubacteriales</taxon>
        <taxon>Eubacteriales Family XII. Incertae Sedis</taxon>
        <taxon>Fusibacter</taxon>
    </lineage>
</organism>
<feature type="domain" description="Zinc-ribbon" evidence="1">
    <location>
        <begin position="110"/>
        <end position="131"/>
    </location>
</feature>
<keyword evidence="3" id="KW-1185">Reference proteome</keyword>
<evidence type="ECO:0000259" key="1">
    <source>
        <dbReference type="Pfam" id="PF13240"/>
    </source>
</evidence>
<comment type="caution">
    <text evidence="2">The sequence shown here is derived from an EMBL/GenBank/DDBJ whole genome shotgun (WGS) entry which is preliminary data.</text>
</comment>
<evidence type="ECO:0000313" key="2">
    <source>
        <dbReference type="EMBL" id="MBM7561659.1"/>
    </source>
</evidence>
<dbReference type="EMBL" id="JAFBDT010000006">
    <property type="protein sequence ID" value="MBM7561659.1"/>
    <property type="molecule type" value="Genomic_DNA"/>
</dbReference>
<name>A0ABS2MQI3_9FIRM</name>
<proteinExistence type="predicted"/>
<dbReference type="Pfam" id="PF13240">
    <property type="entry name" value="Zn_Ribbon_1"/>
    <property type="match status" value="1"/>
</dbReference>